<dbReference type="InterPro" id="IPR006076">
    <property type="entry name" value="FAD-dep_OxRdtase"/>
</dbReference>
<dbReference type="EMBL" id="JAPDDR010000002">
    <property type="protein sequence ID" value="MCW1912957.1"/>
    <property type="molecule type" value="Genomic_DNA"/>
</dbReference>
<evidence type="ECO:0000259" key="1">
    <source>
        <dbReference type="Pfam" id="PF01266"/>
    </source>
</evidence>
<keyword evidence="3" id="KW-1185">Reference proteome</keyword>
<accession>A0ABT3FZF3</accession>
<dbReference type="Pfam" id="PF01266">
    <property type="entry name" value="DAO"/>
    <property type="match status" value="1"/>
</dbReference>
<protein>
    <submittedName>
        <fullName evidence="2">FAD-binding oxidoreductase</fullName>
    </submittedName>
</protein>
<reference evidence="2" key="1">
    <citation type="submission" date="2022-10" db="EMBL/GenBank/DDBJ databases">
        <title>Luteolibacter sp. GHJ8, whole genome shotgun sequencing project.</title>
        <authorList>
            <person name="Zhao G."/>
            <person name="Shen L."/>
        </authorList>
    </citation>
    <scope>NUCLEOTIDE SEQUENCE</scope>
    <source>
        <strain evidence="2">GHJ8</strain>
    </source>
</reference>
<dbReference type="Gene3D" id="3.50.50.60">
    <property type="entry name" value="FAD/NAD(P)-binding domain"/>
    <property type="match status" value="1"/>
</dbReference>
<dbReference type="PANTHER" id="PTHR13847">
    <property type="entry name" value="SARCOSINE DEHYDROGENASE-RELATED"/>
    <property type="match status" value="1"/>
</dbReference>
<sequence>MNTRPCWFEDDHNTSYPRLDSSIETDILVVGGGVAGITAAYLLAREGFSVALVERDRLGGRDTGHTTAHLTYMTDTRLSDLTSTFSRDTARLAWEAGREAMEFIADTVRDESIQCDHEVVPGYLAAAEGCNLEEEAALLRQEALVGRQLGFDSQFLDRAPVTSRPGILFAKQAKFHPLGYCDHLAALATRTGAGIFEETEVTEFGMEPGSATAGGHQIRFKHVFVATHVPLQGDASAVGAASFQTKLALYSTYAIGAEIPKNIIKPMIWSDTADPFLYLRVESGIEADYCILGGEDHRTGQDVDTGSHYQKLERRLKRWIPEAVVRHRWSGQVVETIATVECSLGPAIAFSLQQGAGCKCYRRNGNRFRQSSSAHAAR</sequence>
<dbReference type="RefSeq" id="WP_264511901.1">
    <property type="nucleotide sequence ID" value="NZ_JAPDDR010000002.1"/>
</dbReference>
<organism evidence="2 3">
    <name type="scientific">Luteolibacter rhizosphaerae</name>
    <dbReference type="NCBI Taxonomy" id="2989719"/>
    <lineage>
        <taxon>Bacteria</taxon>
        <taxon>Pseudomonadati</taxon>
        <taxon>Verrucomicrobiota</taxon>
        <taxon>Verrucomicrobiia</taxon>
        <taxon>Verrucomicrobiales</taxon>
        <taxon>Verrucomicrobiaceae</taxon>
        <taxon>Luteolibacter</taxon>
    </lineage>
</organism>
<feature type="domain" description="FAD dependent oxidoreductase" evidence="1">
    <location>
        <begin position="26"/>
        <end position="331"/>
    </location>
</feature>
<dbReference type="SUPFAM" id="SSF51905">
    <property type="entry name" value="FAD/NAD(P)-binding domain"/>
    <property type="match status" value="1"/>
</dbReference>
<comment type="caution">
    <text evidence="2">The sequence shown here is derived from an EMBL/GenBank/DDBJ whole genome shotgun (WGS) entry which is preliminary data.</text>
</comment>
<dbReference type="Gene3D" id="3.30.9.10">
    <property type="entry name" value="D-Amino Acid Oxidase, subunit A, domain 2"/>
    <property type="match status" value="1"/>
</dbReference>
<dbReference type="Proteomes" id="UP001165653">
    <property type="component" value="Unassembled WGS sequence"/>
</dbReference>
<dbReference type="PANTHER" id="PTHR13847:SF281">
    <property type="entry name" value="FAD DEPENDENT OXIDOREDUCTASE DOMAIN-CONTAINING PROTEIN"/>
    <property type="match status" value="1"/>
</dbReference>
<evidence type="ECO:0000313" key="2">
    <source>
        <dbReference type="EMBL" id="MCW1912957.1"/>
    </source>
</evidence>
<dbReference type="InterPro" id="IPR036188">
    <property type="entry name" value="FAD/NAD-bd_sf"/>
</dbReference>
<evidence type="ECO:0000313" key="3">
    <source>
        <dbReference type="Proteomes" id="UP001165653"/>
    </source>
</evidence>
<gene>
    <name evidence="2" type="ORF">OJ996_05200</name>
</gene>
<proteinExistence type="predicted"/>
<name>A0ABT3FZF3_9BACT</name>